<dbReference type="Proteomes" id="UP000284242">
    <property type="component" value="Unassembled WGS sequence"/>
</dbReference>
<dbReference type="EMBL" id="QSUB01000002">
    <property type="protein sequence ID" value="RGN05889.1"/>
    <property type="molecule type" value="Genomic_DNA"/>
</dbReference>
<gene>
    <name evidence="4" type="primary">pduU</name>
    <name evidence="18" type="ORF">DW021_02660</name>
    <name evidence="17" type="ORF">DW040_04595</name>
    <name evidence="16" type="ORF">DW222_05925</name>
    <name evidence="15" type="ORF">DW272_06280</name>
    <name evidence="14" type="ORF">DW723_15250</name>
    <name evidence="13" type="ORF">DW767_02350</name>
    <name evidence="12" type="ORF">DW859_04440</name>
    <name evidence="11" type="ORF">DWW07_02680</name>
    <name evidence="10" type="ORF">DWX77_08275</name>
    <name evidence="9" type="ORF">DWY46_00320</name>
    <name evidence="8" type="ORF">DWZ12_07955</name>
    <name evidence="7" type="ORF">DXB38_06230</name>
    <name evidence="6" type="ORF">DXB81_07690</name>
    <name evidence="19" type="ORF">EAI82_02160</name>
    <name evidence="4" type="ORF">ERS852394_00812</name>
    <name evidence="5" type="ORF">ERS852533_01610</name>
    <name evidence="20" type="ORF">ROSSTS7063_00136</name>
</gene>
<evidence type="ECO:0000313" key="19">
    <source>
        <dbReference type="EMBL" id="RYT69001.1"/>
    </source>
</evidence>
<dbReference type="EMBL" id="QRUH01000001">
    <property type="protein sequence ID" value="RGR51091.1"/>
    <property type="molecule type" value="Genomic_DNA"/>
</dbReference>
<evidence type="ECO:0000313" key="16">
    <source>
        <dbReference type="EMBL" id="RHH20327.1"/>
    </source>
</evidence>
<dbReference type="Proteomes" id="UP000284644">
    <property type="component" value="Unassembled WGS sequence"/>
</dbReference>
<dbReference type="EMBL" id="CZBA01000008">
    <property type="protein sequence ID" value="CUP51705.1"/>
    <property type="molecule type" value="Genomic_DNA"/>
</dbReference>
<proteinExistence type="predicted"/>
<evidence type="ECO:0000313" key="31">
    <source>
        <dbReference type="Proteomes" id="UP000284242"/>
    </source>
</evidence>
<evidence type="ECO:0000313" key="13">
    <source>
        <dbReference type="EMBL" id="RHE16018.1"/>
    </source>
</evidence>
<evidence type="ECO:0000313" key="10">
    <source>
        <dbReference type="EMBL" id="RGS74235.1"/>
    </source>
</evidence>
<evidence type="ECO:0000313" key="12">
    <source>
        <dbReference type="EMBL" id="RHC09235.1"/>
    </source>
</evidence>
<dbReference type="PIRSF" id="PIRSF012296">
    <property type="entry name" value="EutS_PduU"/>
    <property type="match status" value="1"/>
</dbReference>
<evidence type="ECO:0000256" key="1">
    <source>
        <dbReference type="ARBA" id="ARBA00024322"/>
    </source>
</evidence>
<evidence type="ECO:0000313" key="6">
    <source>
        <dbReference type="EMBL" id="RGN05889.1"/>
    </source>
</evidence>
<evidence type="ECO:0000313" key="26">
    <source>
        <dbReference type="Proteomes" id="UP000265828"/>
    </source>
</evidence>
<dbReference type="Proteomes" id="UP000265808">
    <property type="component" value="Unassembled WGS sequence"/>
</dbReference>
<dbReference type="PANTHER" id="PTHR40449:SF2">
    <property type="entry name" value="BACTERIAL MICROCOMPARTMENT SHELL PROTEIN EUTS"/>
    <property type="match status" value="1"/>
</dbReference>
<reference evidence="19 36" key="3">
    <citation type="journal article" date="2019" name="Science, e1252229">
        <title>Invertible promoters mediate bacterial phase variation, antibiotic resistance, and host adaptation in the gut.</title>
        <authorList>
            <person name="Jiang X."/>
            <person name="Hall A.B."/>
            <person name="Arthur T.D."/>
            <person name="Plichta D.R."/>
            <person name="Covington C.T."/>
            <person name="Poyet M."/>
            <person name="Crothers J."/>
            <person name="Moses P.L."/>
            <person name="Tolonen A.C."/>
            <person name="Vlamakis H."/>
            <person name="Alm E.J."/>
            <person name="Xavier R.J."/>
        </authorList>
    </citation>
    <scope>NUCLEOTIDE SEQUENCE [LARGE SCALE GENOMIC DNA]</scope>
    <source>
        <strain evidence="19">Af_0058</strain>
        <strain evidence="36">af_0058</strain>
    </source>
</reference>
<dbReference type="EMBL" id="QRJH01000002">
    <property type="protein sequence ID" value="RHH20327.1"/>
    <property type="molecule type" value="Genomic_DNA"/>
</dbReference>
<evidence type="ECO:0000313" key="29">
    <source>
        <dbReference type="Proteomes" id="UP000284024"/>
    </source>
</evidence>
<dbReference type="EMBL" id="CYZD01000003">
    <property type="protein sequence ID" value="CUN74506.1"/>
    <property type="molecule type" value="Genomic_DNA"/>
</dbReference>
<dbReference type="InterPro" id="IPR000249">
    <property type="entry name" value="BMC_dom"/>
</dbReference>
<evidence type="ECO:0000313" key="37">
    <source>
        <dbReference type="Proteomes" id="UP000409147"/>
    </source>
</evidence>
<evidence type="ECO:0000313" key="14">
    <source>
        <dbReference type="EMBL" id="RHE70385.1"/>
    </source>
</evidence>
<protein>
    <submittedName>
        <fullName evidence="6">BMC domain-containing protein</fullName>
    </submittedName>
    <submittedName>
        <fullName evidence="4">Propanediol utilization protein PduU</fullName>
    </submittedName>
</protein>
<dbReference type="Pfam" id="PF00936">
    <property type="entry name" value="BMC"/>
    <property type="match status" value="1"/>
</dbReference>
<dbReference type="Proteomes" id="UP000284024">
    <property type="component" value="Unassembled WGS sequence"/>
</dbReference>
<reference evidence="21 22" key="1">
    <citation type="submission" date="2015-09" db="EMBL/GenBank/DDBJ databases">
        <authorList>
            <consortium name="Pathogen Informatics"/>
        </authorList>
    </citation>
    <scope>NUCLEOTIDE SEQUENCE [LARGE SCALE GENOMIC DNA]</scope>
    <source>
        <strain evidence="4 21">2789STDY5608837</strain>
        <strain evidence="5 22">2789STDY5834921</strain>
    </source>
</reference>
<evidence type="ECO:0000256" key="2">
    <source>
        <dbReference type="ARBA" id="ARBA00024446"/>
    </source>
</evidence>
<evidence type="ECO:0000313" key="34">
    <source>
        <dbReference type="Proteomes" id="UP000285839"/>
    </source>
</evidence>
<keyword evidence="37" id="KW-1185">Reference proteome</keyword>
<dbReference type="SMART" id="SM00877">
    <property type="entry name" value="BMC"/>
    <property type="match status" value="1"/>
</dbReference>
<evidence type="ECO:0000313" key="18">
    <source>
        <dbReference type="EMBL" id="RHL50588.1"/>
    </source>
</evidence>
<evidence type="ECO:0000313" key="8">
    <source>
        <dbReference type="EMBL" id="RGQ05258.1"/>
    </source>
</evidence>
<dbReference type="EMBL" id="QSKO01000031">
    <property type="protein sequence ID" value="RHE70385.1"/>
    <property type="molecule type" value="Genomic_DNA"/>
</dbReference>
<evidence type="ECO:0000313" key="22">
    <source>
        <dbReference type="Proteomes" id="UP000095413"/>
    </source>
</evidence>
<dbReference type="InterPro" id="IPR009307">
    <property type="entry name" value="EutS/PduU/CutR"/>
</dbReference>
<dbReference type="EMBL" id="QRZI01000001">
    <property type="protein sequence ID" value="RGV66617.1"/>
    <property type="molecule type" value="Genomic_DNA"/>
</dbReference>
<evidence type="ECO:0000313" key="30">
    <source>
        <dbReference type="Proteomes" id="UP000284220"/>
    </source>
</evidence>
<evidence type="ECO:0000259" key="3">
    <source>
        <dbReference type="SMART" id="SM00877"/>
    </source>
</evidence>
<evidence type="ECO:0000313" key="35">
    <source>
        <dbReference type="Proteomes" id="UP000285897"/>
    </source>
</evidence>
<dbReference type="EMBL" id="CABHNB010000051">
    <property type="protein sequence ID" value="VUX23673.1"/>
    <property type="molecule type" value="Genomic_DNA"/>
</dbReference>
<dbReference type="EMBL" id="QROE01000002">
    <property type="protein sequence ID" value="RHK96481.1"/>
    <property type="molecule type" value="Genomic_DNA"/>
</dbReference>
<feature type="domain" description="Bacterial microcompartment" evidence="3">
    <location>
        <begin position="49"/>
        <end position="121"/>
    </location>
</feature>
<organism evidence="4 21">
    <name type="scientific">Blautia obeum</name>
    <dbReference type="NCBI Taxonomy" id="40520"/>
    <lineage>
        <taxon>Bacteria</taxon>
        <taxon>Bacillati</taxon>
        <taxon>Bacillota</taxon>
        <taxon>Clostridia</taxon>
        <taxon>Lachnospirales</taxon>
        <taxon>Lachnospiraceae</taxon>
        <taxon>Blautia</taxon>
    </lineage>
</organism>
<evidence type="ECO:0000313" key="17">
    <source>
        <dbReference type="EMBL" id="RHK96481.1"/>
    </source>
</evidence>
<dbReference type="Proteomes" id="UP000284267">
    <property type="component" value="Unassembled WGS sequence"/>
</dbReference>
<evidence type="ECO:0000313" key="7">
    <source>
        <dbReference type="EMBL" id="RGN88652.1"/>
    </source>
</evidence>
<dbReference type="EMBL" id="QRSS01000007">
    <property type="protein sequence ID" value="RGQ05258.1"/>
    <property type="molecule type" value="Genomic_DNA"/>
</dbReference>
<evidence type="ECO:0000313" key="23">
    <source>
        <dbReference type="Proteomes" id="UP000261105"/>
    </source>
</evidence>
<dbReference type="Proteomes" id="UP000095409">
    <property type="component" value="Unassembled WGS sequence"/>
</dbReference>
<evidence type="ECO:0000313" key="9">
    <source>
        <dbReference type="EMBL" id="RGR51091.1"/>
    </source>
</evidence>
<dbReference type="EMBL" id="QSHL01000002">
    <property type="protein sequence ID" value="RHC09235.1"/>
    <property type="molecule type" value="Genomic_DNA"/>
</dbReference>
<evidence type="ECO:0000313" key="27">
    <source>
        <dbReference type="Proteomes" id="UP000283585"/>
    </source>
</evidence>
<accession>A0A173ZG98</accession>
<name>A0A173ZG98_9FIRM</name>
<dbReference type="RefSeq" id="WP_005427612.1">
    <property type="nucleotide sequence ID" value="NZ_CABHNB010000051.1"/>
</dbReference>
<dbReference type="CDD" id="cd07046">
    <property type="entry name" value="BMC_PduU-EutS"/>
    <property type="match status" value="1"/>
</dbReference>
<dbReference type="Proteomes" id="UP000409147">
    <property type="component" value="Unassembled WGS sequence"/>
</dbReference>
<dbReference type="EMBL" id="QSJW01000001">
    <property type="protein sequence ID" value="RHE16018.1"/>
    <property type="molecule type" value="Genomic_DNA"/>
</dbReference>
<evidence type="ECO:0000313" key="15">
    <source>
        <dbReference type="EMBL" id="RHG18888.1"/>
    </source>
</evidence>
<sequence>MANEHNDQIRIVQETVAGKEITFAHVMGGPAPIIYQKLGLNPQVDYRSSAIGIMNMTPSESAVIASDIAVKSGNVYLGFADRFTGTMIITGEISDVMSAMTEVVDYFRDTLGYVVCNITKR</sequence>
<dbReference type="Proteomes" id="UP000293506">
    <property type="component" value="Unassembled WGS sequence"/>
</dbReference>
<dbReference type="PANTHER" id="PTHR40449">
    <property type="entry name" value="ETHANOLAMINE UTILIZATION PROTEIN EUTS"/>
    <property type="match status" value="1"/>
</dbReference>
<evidence type="ECO:0000313" key="25">
    <source>
        <dbReference type="Proteomes" id="UP000265808"/>
    </source>
</evidence>
<evidence type="ECO:0000313" key="21">
    <source>
        <dbReference type="Proteomes" id="UP000095409"/>
    </source>
</evidence>
<dbReference type="GeneID" id="79805018"/>
<dbReference type="EMBL" id="RCXQ01000001">
    <property type="protein sequence ID" value="RYT69001.1"/>
    <property type="molecule type" value="Genomic_DNA"/>
</dbReference>
<evidence type="ECO:0000313" key="28">
    <source>
        <dbReference type="Proteomes" id="UP000283928"/>
    </source>
</evidence>
<dbReference type="Proteomes" id="UP000261105">
    <property type="component" value="Unassembled WGS sequence"/>
</dbReference>
<dbReference type="GO" id="GO:0031469">
    <property type="term" value="C:bacterial microcompartment"/>
    <property type="evidence" value="ECO:0007669"/>
    <property type="project" value="UniProtKB-SubCell"/>
</dbReference>
<evidence type="ECO:0000313" key="36">
    <source>
        <dbReference type="Proteomes" id="UP000293506"/>
    </source>
</evidence>
<dbReference type="Proteomes" id="UP000285897">
    <property type="component" value="Unassembled WGS sequence"/>
</dbReference>
<evidence type="ECO:0000313" key="32">
    <source>
        <dbReference type="Proteomes" id="UP000284267"/>
    </source>
</evidence>
<evidence type="ECO:0000313" key="24">
    <source>
        <dbReference type="Proteomes" id="UP000261222"/>
    </source>
</evidence>
<dbReference type="Proteomes" id="UP000285839">
    <property type="component" value="Unassembled WGS sequence"/>
</dbReference>
<dbReference type="InterPro" id="IPR037233">
    <property type="entry name" value="CcmK-like_sf"/>
</dbReference>
<keyword evidence="2" id="KW-1283">Bacterial microcompartment</keyword>
<evidence type="ECO:0000313" key="33">
    <source>
        <dbReference type="Proteomes" id="UP000284644"/>
    </source>
</evidence>
<dbReference type="Proteomes" id="UP000284220">
    <property type="component" value="Unassembled WGS sequence"/>
</dbReference>
<dbReference type="Proteomes" id="UP000265828">
    <property type="component" value="Unassembled WGS sequence"/>
</dbReference>
<dbReference type="Proteomes" id="UP000283585">
    <property type="component" value="Unassembled WGS sequence"/>
</dbReference>
<evidence type="ECO:0000313" key="11">
    <source>
        <dbReference type="EMBL" id="RGV66617.1"/>
    </source>
</evidence>
<dbReference type="Gene3D" id="3.30.70.1710">
    <property type="match status" value="1"/>
</dbReference>
<dbReference type="OrthoDB" id="9794459at2"/>
<dbReference type="Proteomes" id="UP000283928">
    <property type="component" value="Unassembled WGS sequence"/>
</dbReference>
<dbReference type="EMBL" id="QRVV01000018">
    <property type="protein sequence ID" value="RGS74235.1"/>
    <property type="molecule type" value="Genomic_DNA"/>
</dbReference>
<evidence type="ECO:0000313" key="5">
    <source>
        <dbReference type="EMBL" id="CUP51705.1"/>
    </source>
</evidence>
<reference evidence="20 37" key="4">
    <citation type="submission" date="2019-07" db="EMBL/GenBank/DDBJ databases">
        <authorList>
            <person name="Hibberd C M."/>
            <person name="Gehrig L. J."/>
            <person name="Chang H.-W."/>
            <person name="Venkatesh S."/>
        </authorList>
    </citation>
    <scope>NUCLEOTIDE SEQUENCE [LARGE SCALE GENOMIC DNA]</scope>
    <source>
        <strain evidence="20">Ruminococcus_obeum_SSTS_Bg7063</strain>
    </source>
</reference>
<dbReference type="EMBL" id="QROS01000001">
    <property type="protein sequence ID" value="RHL50588.1"/>
    <property type="molecule type" value="Genomic_DNA"/>
</dbReference>
<dbReference type="SUPFAM" id="SSF143414">
    <property type="entry name" value="CcmK-like"/>
    <property type="match status" value="1"/>
</dbReference>
<comment type="subcellular location">
    <subcellularLocation>
        <location evidence="1">Bacterial microcompartment</location>
    </subcellularLocation>
</comment>
<evidence type="ECO:0000313" key="20">
    <source>
        <dbReference type="EMBL" id="VUX23673.1"/>
    </source>
</evidence>
<evidence type="ECO:0000313" key="4">
    <source>
        <dbReference type="EMBL" id="CUN74506.1"/>
    </source>
</evidence>
<dbReference type="Proteomes" id="UP000095413">
    <property type="component" value="Unassembled WGS sequence"/>
</dbReference>
<reference evidence="23 24" key="2">
    <citation type="submission" date="2018-08" db="EMBL/GenBank/DDBJ databases">
        <title>A genome reference for cultivated species of the human gut microbiota.</title>
        <authorList>
            <person name="Zou Y."/>
            <person name="Xue W."/>
            <person name="Luo G."/>
        </authorList>
    </citation>
    <scope>NUCLEOTIDE SEQUENCE [LARGE SCALE GENOMIC DNA]</scope>
    <source>
        <strain evidence="11 26">AF14-23</strain>
        <strain evidence="10 31">AF21-24</strain>
        <strain evidence="9 34">AF25-21</strain>
        <strain evidence="8 27">AF29-2BH</strain>
        <strain evidence="18 35">AF37-6AC</strain>
        <strain evidence="17 32">AF39-4</strain>
        <strain evidence="16 29">AM18-2AC</strain>
        <strain evidence="15 30">AM22-9LB</strain>
        <strain evidence="14 28">AM27-32LB</strain>
        <strain evidence="13 33">AM29-25AC</strain>
        <strain evidence="12 25">AM37-4AC</strain>
        <strain evidence="7 23">OM03-6</strain>
        <strain evidence="6 24">OM06-11AA</strain>
    </source>
</reference>
<dbReference type="EMBL" id="QRHZ01000002">
    <property type="protein sequence ID" value="RHG18888.1"/>
    <property type="molecule type" value="Genomic_DNA"/>
</dbReference>
<dbReference type="EMBL" id="QSUZ01000005">
    <property type="protein sequence ID" value="RGN88652.1"/>
    <property type="molecule type" value="Genomic_DNA"/>
</dbReference>
<dbReference type="Proteomes" id="UP000261222">
    <property type="component" value="Unassembled WGS sequence"/>
</dbReference>
<dbReference type="AlphaFoldDB" id="A0A173ZG98"/>